<dbReference type="InterPro" id="IPR029058">
    <property type="entry name" value="AB_hydrolase_fold"/>
</dbReference>
<dbReference type="OrthoDB" id="43744at2759"/>
<dbReference type="InterPro" id="IPR050585">
    <property type="entry name" value="Xaa-Pro_dipeptidyl-ppase/CocE"/>
</dbReference>
<dbReference type="SUPFAM" id="SSF69304">
    <property type="entry name" value="Tricorn protease N-terminal domain"/>
    <property type="match status" value="1"/>
</dbReference>
<evidence type="ECO:0000313" key="2">
    <source>
        <dbReference type="EMBL" id="KAE9387187.1"/>
    </source>
</evidence>
<gene>
    <name evidence="2" type="ORF">BT96DRAFT_1005365</name>
</gene>
<proteinExistence type="predicted"/>
<evidence type="ECO:0000259" key="1">
    <source>
        <dbReference type="Pfam" id="PF00326"/>
    </source>
</evidence>
<reference evidence="2" key="1">
    <citation type="journal article" date="2019" name="Environ. Microbiol.">
        <title>Fungal ecological strategies reflected in gene transcription - a case study of two litter decomposers.</title>
        <authorList>
            <person name="Barbi F."/>
            <person name="Kohler A."/>
            <person name="Barry K."/>
            <person name="Baskaran P."/>
            <person name="Daum C."/>
            <person name="Fauchery L."/>
            <person name="Ihrmark K."/>
            <person name="Kuo A."/>
            <person name="LaButti K."/>
            <person name="Lipzen A."/>
            <person name="Morin E."/>
            <person name="Grigoriev I.V."/>
            <person name="Henrissat B."/>
            <person name="Lindahl B."/>
            <person name="Martin F."/>
        </authorList>
    </citation>
    <scope>NUCLEOTIDE SEQUENCE</scope>
    <source>
        <strain evidence="2">JB14</strain>
    </source>
</reference>
<dbReference type="Pfam" id="PF00326">
    <property type="entry name" value="Peptidase_S9"/>
    <property type="match status" value="1"/>
</dbReference>
<dbReference type="EMBL" id="ML769817">
    <property type="protein sequence ID" value="KAE9387187.1"/>
    <property type="molecule type" value="Genomic_DNA"/>
</dbReference>
<dbReference type="Gene3D" id="3.40.50.1820">
    <property type="entry name" value="alpha/beta hydrolase"/>
    <property type="match status" value="1"/>
</dbReference>
<dbReference type="SUPFAM" id="SSF53474">
    <property type="entry name" value="alpha/beta-Hydrolases"/>
    <property type="match status" value="1"/>
</dbReference>
<dbReference type="AlphaFoldDB" id="A0A6A4GPM2"/>
<dbReference type="Proteomes" id="UP000799118">
    <property type="component" value="Unassembled WGS sequence"/>
</dbReference>
<keyword evidence="3" id="KW-1185">Reference proteome</keyword>
<dbReference type="PANTHER" id="PTHR43056">
    <property type="entry name" value="PEPTIDASE S9 PROLYL OLIGOPEPTIDASE"/>
    <property type="match status" value="1"/>
</dbReference>
<dbReference type="GO" id="GO:0008236">
    <property type="term" value="F:serine-type peptidase activity"/>
    <property type="evidence" value="ECO:0007669"/>
    <property type="project" value="InterPro"/>
</dbReference>
<protein>
    <recommendedName>
        <fullName evidence="1">Peptidase S9 prolyl oligopeptidase catalytic domain-containing protein</fullName>
    </recommendedName>
</protein>
<dbReference type="PANTHER" id="PTHR43056:SF5">
    <property type="entry name" value="PEPTIDASE S9 PROLYL OLIGOPEPTIDASE CATALYTIC DOMAIN-CONTAINING PROTEIN"/>
    <property type="match status" value="1"/>
</dbReference>
<sequence length="420" mass="46453">MYGLEVHEYGGAAVIVRDGIAYYSDFSNTRLYKVAVKEGSQAEPVTPDNKVFRFACFDVHPTNPQILVSILEDHTNNMPSTVVNTLVIIDTEKQIVTPLVSGANFYAFPRFSPDGTKLLWQEWDHPNMPWDISKITVADISDTLLLSNVTTIFKVFKDGLNGYPKYDIFTKKTSPIFSSLLKEEFAPAMWKLSFFPLAIIDEEGNFAMFKAFRDGRAVLYQVDIEMGDRKELESPYVVMESMHTISKSKGQFVFLGIKADKSERIILGSAKTDASSFTSIVASTASPSPFDPNLHVGSSIDGEKPPCVVNVHGGPTGMAYPGLNWAFQYWTSQGFAWLDVNYGGSYGYGKDYMNCLHHGWGVVDIEDCITASQLLSSPPHSLINLKQIIICGRSYGGLTVLGALCNSSNTSDTESYLRPV</sequence>
<name>A0A6A4GPM2_9AGAR</name>
<feature type="domain" description="Peptidase S9 prolyl oligopeptidase catalytic" evidence="1">
    <location>
        <begin position="323"/>
        <end position="405"/>
    </location>
</feature>
<organism evidence="2 3">
    <name type="scientific">Gymnopus androsaceus JB14</name>
    <dbReference type="NCBI Taxonomy" id="1447944"/>
    <lineage>
        <taxon>Eukaryota</taxon>
        <taxon>Fungi</taxon>
        <taxon>Dikarya</taxon>
        <taxon>Basidiomycota</taxon>
        <taxon>Agaricomycotina</taxon>
        <taxon>Agaricomycetes</taxon>
        <taxon>Agaricomycetidae</taxon>
        <taxon>Agaricales</taxon>
        <taxon>Marasmiineae</taxon>
        <taxon>Omphalotaceae</taxon>
        <taxon>Gymnopus</taxon>
    </lineage>
</organism>
<dbReference type="InterPro" id="IPR001375">
    <property type="entry name" value="Peptidase_S9_cat"/>
</dbReference>
<dbReference type="GO" id="GO:0006508">
    <property type="term" value="P:proteolysis"/>
    <property type="evidence" value="ECO:0007669"/>
    <property type="project" value="InterPro"/>
</dbReference>
<accession>A0A6A4GPM2</accession>
<evidence type="ECO:0000313" key="3">
    <source>
        <dbReference type="Proteomes" id="UP000799118"/>
    </source>
</evidence>